<feature type="compositionally biased region" description="Acidic residues" evidence="7">
    <location>
        <begin position="288"/>
        <end position="298"/>
    </location>
</feature>
<dbReference type="InterPro" id="IPR001005">
    <property type="entry name" value="SANT/Myb"/>
</dbReference>
<evidence type="ECO:0000256" key="7">
    <source>
        <dbReference type="SAM" id="MobiDB-lite"/>
    </source>
</evidence>
<evidence type="ECO:0000256" key="4">
    <source>
        <dbReference type="ARBA" id="ARBA00023163"/>
    </source>
</evidence>
<keyword evidence="2" id="KW-0805">Transcription regulation</keyword>
<evidence type="ECO:0000259" key="8">
    <source>
        <dbReference type="PROSITE" id="PS50090"/>
    </source>
</evidence>
<evidence type="ECO:0000256" key="3">
    <source>
        <dbReference type="ARBA" id="ARBA00023125"/>
    </source>
</evidence>
<protein>
    <submittedName>
        <fullName evidence="10">Trihelix transcription factor PTL</fullName>
    </submittedName>
</protein>
<feature type="region of interest" description="Disordered" evidence="7">
    <location>
        <begin position="278"/>
        <end position="312"/>
    </location>
</feature>
<gene>
    <name evidence="10" type="primary">LOC107434964</name>
</gene>
<evidence type="ECO:0000256" key="1">
    <source>
        <dbReference type="ARBA" id="ARBA00004123"/>
    </source>
</evidence>
<sequence>MGGTTTTTHMEMEDQYGMADLRRLMNGGRPHFPAIPQGGGGAADLFSGHRGLGAGQPPPQPYEMMMIGRQVPEILPRGLNPPPPPPHHHHHHHDFRSADSAATSTASITVTATSGPSFSGGLEAETAGCLGGDGGTGRWPRQETLTLLEIRSRLDFKFKEANQKGPLWDEVSRIMSEEHGYQRSGKKCREKFENLYKYYKKTKEGKAGRQDGKHYRFFRQLEALYGETSNAVSVPETHFVGTSGGLRFHTTTNNTNPAHQPNQEASYQLHKPCDSLSLSNSSEFDTTSSDDNDLMDNDSSEKRNRKRRGGGKNWKTKIKDFIDWQMRKLMEKQEAWLEKLMGTLEQKEKERSLREEEWRKEEAARIDREHKFWAKERAWIEARDSALMEALHKLTGKEIRVPSPEADQGGLMSDQLQDDQNHDDGSEMLSKTPKDDETWPELEISRLIQLRAGMESRFQQGGGFSDEAVLWEDIANKMARMGYERSALMCKDKWENINNYTRKTAAAKEFSKKRKENSRSSCGGGYFQNNESASSSLYNHGGGGGSYCEMNEQGHANNDGSSPSHPNLSNAVHDSCFPFLMSEGENLWDNYGLKLSKGGQNQ</sequence>
<dbReference type="PANTHER" id="PTHR21654:SF60">
    <property type="entry name" value="TRIHELIX TRANSCRIPTION FACTOR PTL"/>
    <property type="match status" value="1"/>
</dbReference>
<feature type="compositionally biased region" description="Polar residues" evidence="7">
    <location>
        <begin position="249"/>
        <end position="266"/>
    </location>
</feature>
<evidence type="ECO:0000313" key="9">
    <source>
        <dbReference type="Proteomes" id="UP001652623"/>
    </source>
</evidence>
<dbReference type="GO" id="GO:0006355">
    <property type="term" value="P:regulation of DNA-templated transcription"/>
    <property type="evidence" value="ECO:0007669"/>
    <property type="project" value="UniProtKB-ARBA"/>
</dbReference>
<proteinExistence type="predicted"/>
<dbReference type="GO" id="GO:0005634">
    <property type="term" value="C:nucleus"/>
    <property type="evidence" value="ECO:0007669"/>
    <property type="project" value="UniProtKB-SubCell"/>
</dbReference>
<keyword evidence="5" id="KW-0539">Nucleus</keyword>
<feature type="domain" description="Myb-like" evidence="8">
    <location>
        <begin position="137"/>
        <end position="196"/>
    </location>
</feature>
<keyword evidence="4" id="KW-0804">Transcription</keyword>
<dbReference type="KEGG" id="zju:107434964"/>
<dbReference type="InterPro" id="IPR044822">
    <property type="entry name" value="Myb_DNA-bind_4"/>
</dbReference>
<feature type="region of interest" description="Disordered" evidence="7">
    <location>
        <begin position="75"/>
        <end position="140"/>
    </location>
</feature>
<keyword evidence="6" id="KW-0175">Coiled coil</keyword>
<dbReference type="FunCoup" id="A0A6P6FP32">
    <property type="interactions" value="21"/>
</dbReference>
<evidence type="ECO:0000256" key="5">
    <source>
        <dbReference type="ARBA" id="ARBA00023242"/>
    </source>
</evidence>
<dbReference type="GO" id="GO:0003677">
    <property type="term" value="F:DNA binding"/>
    <property type="evidence" value="ECO:0007669"/>
    <property type="project" value="UniProtKB-KW"/>
</dbReference>
<feature type="domain" description="Myb-like" evidence="8">
    <location>
        <begin position="431"/>
        <end position="498"/>
    </location>
</feature>
<comment type="subcellular location">
    <subcellularLocation>
        <location evidence="1">Nucleus</location>
    </subcellularLocation>
</comment>
<evidence type="ECO:0000256" key="2">
    <source>
        <dbReference type="ARBA" id="ARBA00023015"/>
    </source>
</evidence>
<dbReference type="AlphaFoldDB" id="A0A6P6FP32"/>
<dbReference type="CDD" id="cd12203">
    <property type="entry name" value="GT1"/>
    <property type="match status" value="2"/>
</dbReference>
<feature type="compositionally biased region" description="Low complexity" evidence="7">
    <location>
        <begin position="98"/>
        <end position="114"/>
    </location>
</feature>
<accession>A0A6P6FP32</accession>
<organism evidence="9 10">
    <name type="scientific">Ziziphus jujuba</name>
    <name type="common">Chinese jujube</name>
    <name type="synonym">Ziziphus sativa</name>
    <dbReference type="NCBI Taxonomy" id="326968"/>
    <lineage>
        <taxon>Eukaryota</taxon>
        <taxon>Viridiplantae</taxon>
        <taxon>Streptophyta</taxon>
        <taxon>Embryophyta</taxon>
        <taxon>Tracheophyta</taxon>
        <taxon>Spermatophyta</taxon>
        <taxon>Magnoliopsida</taxon>
        <taxon>eudicotyledons</taxon>
        <taxon>Gunneridae</taxon>
        <taxon>Pentapetalae</taxon>
        <taxon>rosids</taxon>
        <taxon>fabids</taxon>
        <taxon>Rosales</taxon>
        <taxon>Rhamnaceae</taxon>
        <taxon>Paliureae</taxon>
        <taxon>Ziziphus</taxon>
    </lineage>
</organism>
<reference evidence="10" key="1">
    <citation type="submission" date="2025-08" db="UniProtKB">
        <authorList>
            <consortium name="RefSeq"/>
        </authorList>
    </citation>
    <scope>IDENTIFICATION</scope>
    <source>
        <tissue evidence="10">Seedling</tissue>
    </source>
</reference>
<evidence type="ECO:0000313" key="10">
    <source>
        <dbReference type="RefSeq" id="XP_024923498.3"/>
    </source>
</evidence>
<dbReference type="SMART" id="SM00717">
    <property type="entry name" value="SANT"/>
    <property type="match status" value="2"/>
</dbReference>
<dbReference type="Pfam" id="PF13837">
    <property type="entry name" value="Myb_DNA-bind_4"/>
    <property type="match status" value="2"/>
</dbReference>
<dbReference type="InParanoid" id="A0A6P6FP32"/>
<name>A0A6P6FP32_ZIZJJ</name>
<dbReference type="PROSITE" id="PS50090">
    <property type="entry name" value="MYB_LIKE"/>
    <property type="match status" value="2"/>
</dbReference>
<dbReference type="PANTHER" id="PTHR21654">
    <property type="entry name" value="FI21293P1"/>
    <property type="match status" value="1"/>
</dbReference>
<feature type="region of interest" description="Disordered" evidence="7">
    <location>
        <begin position="401"/>
        <end position="440"/>
    </location>
</feature>
<dbReference type="RefSeq" id="XP_024923498.3">
    <property type="nucleotide sequence ID" value="XM_025067730.3"/>
</dbReference>
<feature type="region of interest" description="Disordered" evidence="7">
    <location>
        <begin position="245"/>
        <end position="266"/>
    </location>
</feature>
<dbReference type="Proteomes" id="UP001652623">
    <property type="component" value="Chromosome 11"/>
</dbReference>
<dbReference type="GeneID" id="107434964"/>
<evidence type="ECO:0000256" key="6">
    <source>
        <dbReference type="SAM" id="Coils"/>
    </source>
</evidence>
<feature type="compositionally biased region" description="Basic residues" evidence="7">
    <location>
        <begin position="303"/>
        <end position="312"/>
    </location>
</feature>
<keyword evidence="9" id="KW-1185">Reference proteome</keyword>
<keyword evidence="3" id="KW-0238">DNA-binding</keyword>
<feature type="coiled-coil region" evidence="6">
    <location>
        <begin position="330"/>
        <end position="357"/>
    </location>
</feature>
<dbReference type="Gene3D" id="1.10.10.60">
    <property type="entry name" value="Homeodomain-like"/>
    <property type="match status" value="2"/>
</dbReference>